<keyword evidence="4 8" id="KW-0863">Zinc-finger</keyword>
<evidence type="ECO:0000256" key="8">
    <source>
        <dbReference type="PROSITE-ProRule" id="PRU00855"/>
    </source>
</evidence>
<feature type="domain" description="Nanos-type" evidence="10">
    <location>
        <begin position="118"/>
        <end position="185"/>
    </location>
</feature>
<sequence length="192" mass="21119">MSAMNSGSSDNNIFPSLSLNDLLDQPFSEEFRPRSPLPTPTDPTLPRHPFGAIGDQPRQRAREGEMADQAPAGISLREGRRHHHRDEPMAPPARAPPPPAPLIVPIWLPVFIPLRPLCCSFCFGTATQRAGEMGERLPERDDWGTWSTHSCKERGIVTCPFLWQVTCPICGATGAAAHTRAEHVRMEQRGGG</sequence>
<reference evidence="12" key="1">
    <citation type="submission" date="2011-07" db="EMBL/GenBank/DDBJ databases">
        <authorList>
            <consortium name="Caenorhabditis brenneri Sequencing and Analysis Consortium"/>
            <person name="Wilson R.K."/>
        </authorList>
    </citation>
    <scope>NUCLEOTIDE SEQUENCE [LARGE SCALE GENOMIC DNA]</scope>
    <source>
        <strain evidence="12">PB2801</strain>
    </source>
</reference>
<dbReference type="GO" id="GO:0005737">
    <property type="term" value="C:cytoplasm"/>
    <property type="evidence" value="ECO:0007669"/>
    <property type="project" value="UniProtKB-SubCell"/>
</dbReference>
<dbReference type="Proteomes" id="UP000008068">
    <property type="component" value="Unassembled WGS sequence"/>
</dbReference>
<evidence type="ECO:0000256" key="7">
    <source>
        <dbReference type="ARBA" id="ARBA00022884"/>
    </source>
</evidence>
<evidence type="ECO:0000259" key="10">
    <source>
        <dbReference type="PROSITE" id="PS51522"/>
    </source>
</evidence>
<evidence type="ECO:0000256" key="9">
    <source>
        <dbReference type="SAM" id="MobiDB-lite"/>
    </source>
</evidence>
<dbReference type="GO" id="GO:0003723">
    <property type="term" value="F:RNA binding"/>
    <property type="evidence" value="ECO:0007669"/>
    <property type="project" value="UniProtKB-UniRule"/>
</dbReference>
<dbReference type="AlphaFoldDB" id="G0MQ22"/>
<evidence type="ECO:0000256" key="5">
    <source>
        <dbReference type="ARBA" id="ARBA00022833"/>
    </source>
</evidence>
<evidence type="ECO:0000256" key="2">
    <source>
        <dbReference type="ARBA" id="ARBA00022490"/>
    </source>
</evidence>
<keyword evidence="2" id="KW-0963">Cytoplasm</keyword>
<dbReference type="EMBL" id="GL379806">
    <property type="protein sequence ID" value="EGT41018.1"/>
    <property type="molecule type" value="Genomic_DNA"/>
</dbReference>
<dbReference type="InParanoid" id="G0MQ22"/>
<dbReference type="OrthoDB" id="5864971at2759"/>
<dbReference type="HOGENOM" id="CLU_079987_0_0_1"/>
<dbReference type="eggNOG" id="KOG4602">
    <property type="taxonomic scope" value="Eukaryota"/>
</dbReference>
<feature type="region of interest" description="Disordered" evidence="9">
    <location>
        <begin position="24"/>
        <end position="96"/>
    </location>
</feature>
<keyword evidence="3" id="KW-0479">Metal-binding</keyword>
<evidence type="ECO:0000256" key="6">
    <source>
        <dbReference type="ARBA" id="ARBA00022845"/>
    </source>
</evidence>
<comment type="similarity">
    <text evidence="8">Belongs to the nanos family.</text>
</comment>
<dbReference type="InterPro" id="IPR038129">
    <property type="entry name" value="Nanos_sf"/>
</dbReference>
<proteinExistence type="inferred from homology"/>
<dbReference type="GO" id="GO:0008270">
    <property type="term" value="F:zinc ion binding"/>
    <property type="evidence" value="ECO:0007669"/>
    <property type="project" value="UniProtKB-KW"/>
</dbReference>
<accession>G0MQ22</accession>
<dbReference type="GO" id="GO:0006417">
    <property type="term" value="P:regulation of translation"/>
    <property type="evidence" value="ECO:0007669"/>
    <property type="project" value="UniProtKB-UniRule"/>
</dbReference>
<evidence type="ECO:0000313" key="12">
    <source>
        <dbReference type="Proteomes" id="UP000008068"/>
    </source>
</evidence>
<gene>
    <name evidence="11" type="ORF">CAEBREN_00916</name>
</gene>
<keyword evidence="6 8" id="KW-0810">Translation regulation</keyword>
<keyword evidence="12" id="KW-1185">Reference proteome</keyword>
<comment type="subcellular location">
    <subcellularLocation>
        <location evidence="1">Cytoplasm</location>
    </subcellularLocation>
</comment>
<evidence type="ECO:0000313" key="11">
    <source>
        <dbReference type="EMBL" id="EGT41018.1"/>
    </source>
</evidence>
<dbReference type="STRING" id="135651.G0MQ22"/>
<keyword evidence="5" id="KW-0862">Zinc</keyword>
<evidence type="ECO:0000256" key="1">
    <source>
        <dbReference type="ARBA" id="ARBA00004496"/>
    </source>
</evidence>
<dbReference type="InterPro" id="IPR008705">
    <property type="entry name" value="Nanos/Xcar2"/>
</dbReference>
<dbReference type="Gene3D" id="4.10.60.30">
    <property type="entry name" value="Nanos, RNA-binding domain"/>
    <property type="match status" value="1"/>
</dbReference>
<dbReference type="Pfam" id="PF05741">
    <property type="entry name" value="zf-nanos"/>
    <property type="match status" value="1"/>
</dbReference>
<keyword evidence="7 8" id="KW-0694">RNA-binding</keyword>
<dbReference type="PROSITE" id="PS51522">
    <property type="entry name" value="ZF_NANOS"/>
    <property type="match status" value="1"/>
</dbReference>
<dbReference type="InterPro" id="IPR024161">
    <property type="entry name" value="Znf_nanos-typ"/>
</dbReference>
<dbReference type="PANTHER" id="PTHR12887">
    <property type="entry name" value="NANOS PROTEIN"/>
    <property type="match status" value="1"/>
</dbReference>
<protein>
    <recommendedName>
        <fullName evidence="10">Nanos-type domain-containing protein</fullName>
    </recommendedName>
</protein>
<evidence type="ECO:0000256" key="4">
    <source>
        <dbReference type="ARBA" id="ARBA00022771"/>
    </source>
</evidence>
<evidence type="ECO:0000256" key="3">
    <source>
        <dbReference type="ARBA" id="ARBA00022723"/>
    </source>
</evidence>
<name>G0MQ22_CAEBE</name>
<organism evidence="12">
    <name type="scientific">Caenorhabditis brenneri</name>
    <name type="common">Nematode worm</name>
    <dbReference type="NCBI Taxonomy" id="135651"/>
    <lineage>
        <taxon>Eukaryota</taxon>
        <taxon>Metazoa</taxon>
        <taxon>Ecdysozoa</taxon>
        <taxon>Nematoda</taxon>
        <taxon>Chromadorea</taxon>
        <taxon>Rhabditida</taxon>
        <taxon>Rhabditina</taxon>
        <taxon>Rhabditomorpha</taxon>
        <taxon>Rhabditoidea</taxon>
        <taxon>Rhabditidae</taxon>
        <taxon>Peloderinae</taxon>
        <taxon>Caenorhabditis</taxon>
    </lineage>
</organism>